<keyword evidence="2" id="KW-1185">Reference proteome</keyword>
<comment type="caution">
    <text evidence="1">The sequence shown here is derived from an EMBL/GenBank/DDBJ whole genome shotgun (WGS) entry which is preliminary data.</text>
</comment>
<reference evidence="1 2" key="1">
    <citation type="journal article" date="2018" name="Environ. Microbiol.">
        <title>Ecological and genomic features of two widespread freshwater picocyanobacteria.</title>
        <authorList>
            <person name="Cabello-Yeves P.J."/>
            <person name="Picazo A."/>
            <person name="Camacho A."/>
            <person name="Callieri C."/>
            <person name="Rosselli R."/>
            <person name="Roda-Garcia J.J."/>
            <person name="Coutinho F.H."/>
            <person name="Rodriguez-Valera F."/>
        </authorList>
    </citation>
    <scope>NUCLEOTIDE SEQUENCE [LARGE SCALE GENOMIC DNA]</scope>
    <source>
        <strain evidence="1 2">Tous</strain>
    </source>
</reference>
<protein>
    <submittedName>
        <fullName evidence="1">Uncharacterized protein</fullName>
    </submittedName>
</protein>
<sequence>MTGAISVLIGVLYLAMIVVLDSRGPLQPPPPEAMGELPVSRTQALAANSAALPAAVAPPG</sequence>
<organism evidence="1 2">
    <name type="scientific">Cyanobium usitatum str. Tous</name>
    <dbReference type="NCBI Taxonomy" id="2116684"/>
    <lineage>
        <taxon>Bacteria</taxon>
        <taxon>Bacillati</taxon>
        <taxon>Cyanobacteriota</taxon>
        <taxon>Cyanophyceae</taxon>
        <taxon>Synechococcales</taxon>
        <taxon>Prochlorococcaceae</taxon>
        <taxon>Cyanobium</taxon>
    </lineage>
</organism>
<accession>A0A2P7N0P1</accession>
<dbReference type="EMBL" id="PXXO01000002">
    <property type="protein sequence ID" value="PSJ07006.1"/>
    <property type="molecule type" value="Genomic_DNA"/>
</dbReference>
<proteinExistence type="predicted"/>
<name>A0A2P7N0P1_9CYAN</name>
<dbReference type="Proteomes" id="UP000243002">
    <property type="component" value="Unassembled WGS sequence"/>
</dbReference>
<dbReference type="AlphaFoldDB" id="A0A2P7N0P1"/>
<gene>
    <name evidence="1" type="ORF">C7K55_02520</name>
</gene>
<evidence type="ECO:0000313" key="1">
    <source>
        <dbReference type="EMBL" id="PSJ07006.1"/>
    </source>
</evidence>
<evidence type="ECO:0000313" key="2">
    <source>
        <dbReference type="Proteomes" id="UP000243002"/>
    </source>
</evidence>